<reference evidence="3" key="1">
    <citation type="journal article" date="2012" name="Nat. Biotechnol.">
        <title>Reference genome sequence of the model plant Setaria.</title>
        <authorList>
            <person name="Bennetzen J.L."/>
            <person name="Schmutz J."/>
            <person name="Wang H."/>
            <person name="Percifield R."/>
            <person name="Hawkins J."/>
            <person name="Pontaroli A.C."/>
            <person name="Estep M."/>
            <person name="Feng L."/>
            <person name="Vaughn J.N."/>
            <person name="Grimwood J."/>
            <person name="Jenkins J."/>
            <person name="Barry K."/>
            <person name="Lindquist E."/>
            <person name="Hellsten U."/>
            <person name="Deshpande S."/>
            <person name="Wang X."/>
            <person name="Wu X."/>
            <person name="Mitros T."/>
            <person name="Triplett J."/>
            <person name="Yang X."/>
            <person name="Ye C.Y."/>
            <person name="Mauro-Herrera M."/>
            <person name="Wang L."/>
            <person name="Li P."/>
            <person name="Sharma M."/>
            <person name="Sharma R."/>
            <person name="Ronald P.C."/>
            <person name="Panaud O."/>
            <person name="Kellogg E.A."/>
            <person name="Brutnell T.P."/>
            <person name="Doust A.N."/>
            <person name="Tuskan G.A."/>
            <person name="Rokhsar D."/>
            <person name="Devos K.M."/>
        </authorList>
    </citation>
    <scope>NUCLEOTIDE SEQUENCE [LARGE SCALE GENOMIC DNA]</scope>
    <source>
        <strain evidence="3">cv. Yugu1</strain>
    </source>
</reference>
<sequence>MVGSTLGGISQHPCNGCAHAGATGQLSKDVAQALAAPSNHAPLHLRAPQAELRKTILEVAVPNSGPHDL</sequence>
<dbReference type="EMBL" id="AGNK02004090">
    <property type="status" value="NOT_ANNOTATED_CDS"/>
    <property type="molecule type" value="Genomic_DNA"/>
</dbReference>
<name>K3YBF8_SETIT</name>
<dbReference type="Proteomes" id="UP000004995">
    <property type="component" value="Unassembled WGS sequence"/>
</dbReference>
<organism evidence="2 3">
    <name type="scientific">Setaria italica</name>
    <name type="common">Foxtail millet</name>
    <name type="synonym">Panicum italicum</name>
    <dbReference type="NCBI Taxonomy" id="4555"/>
    <lineage>
        <taxon>Eukaryota</taxon>
        <taxon>Viridiplantae</taxon>
        <taxon>Streptophyta</taxon>
        <taxon>Embryophyta</taxon>
        <taxon>Tracheophyta</taxon>
        <taxon>Spermatophyta</taxon>
        <taxon>Magnoliopsida</taxon>
        <taxon>Liliopsida</taxon>
        <taxon>Poales</taxon>
        <taxon>Poaceae</taxon>
        <taxon>PACMAD clade</taxon>
        <taxon>Panicoideae</taxon>
        <taxon>Panicodae</taxon>
        <taxon>Paniceae</taxon>
        <taxon>Cenchrinae</taxon>
        <taxon>Setaria</taxon>
    </lineage>
</organism>
<keyword evidence="3" id="KW-1185">Reference proteome</keyword>
<evidence type="ECO:0000313" key="2">
    <source>
        <dbReference type="EnsemblPlants" id="KQK96330"/>
    </source>
</evidence>
<dbReference type="Gramene" id="KQK96330">
    <property type="protein sequence ID" value="KQK96330"/>
    <property type="gene ID" value="SETIT_011552mg"/>
</dbReference>
<dbReference type="InParanoid" id="K3YBF8"/>
<evidence type="ECO:0000313" key="3">
    <source>
        <dbReference type="Proteomes" id="UP000004995"/>
    </source>
</evidence>
<evidence type="ECO:0000256" key="1">
    <source>
        <dbReference type="SAM" id="MobiDB-lite"/>
    </source>
</evidence>
<reference evidence="2" key="2">
    <citation type="submission" date="2018-08" db="UniProtKB">
        <authorList>
            <consortium name="EnsemblPlants"/>
        </authorList>
    </citation>
    <scope>IDENTIFICATION</scope>
    <source>
        <strain evidence="2">Yugu1</strain>
    </source>
</reference>
<accession>K3YBF8</accession>
<dbReference type="AlphaFoldDB" id="K3YBF8"/>
<feature type="region of interest" description="Disordered" evidence="1">
    <location>
        <begin position="1"/>
        <end position="21"/>
    </location>
</feature>
<dbReference type="HOGENOM" id="CLU_2780676_0_0_1"/>
<dbReference type="EnsemblPlants" id="KQK96330">
    <property type="protein sequence ID" value="KQK96330"/>
    <property type="gene ID" value="SETIT_011552mg"/>
</dbReference>
<proteinExistence type="predicted"/>
<protein>
    <submittedName>
        <fullName evidence="2">Uncharacterized protein</fullName>
    </submittedName>
</protein>